<dbReference type="InterPro" id="IPR001304">
    <property type="entry name" value="C-type_lectin-like"/>
</dbReference>
<evidence type="ECO:0000313" key="2">
    <source>
        <dbReference type="Proteomes" id="UP001152795"/>
    </source>
</evidence>
<dbReference type="EMBL" id="CACRXK020000456">
    <property type="protein sequence ID" value="CAB3982028.1"/>
    <property type="molecule type" value="Genomic_DNA"/>
</dbReference>
<dbReference type="AlphaFoldDB" id="A0A6S7FR15"/>
<comment type="caution">
    <text evidence="1">The sequence shown here is derived from an EMBL/GenBank/DDBJ whole genome shotgun (WGS) entry which is preliminary data.</text>
</comment>
<sequence length="828" mass="94331">MNFTEPENFSINLRFADKPWVYETCLILHGCSMKFNGNDKSVITANITLGGSGIVELISKPSEAAVATATTGQQASKFTSPADTQNVTIIAAKNPGSSAAGILASFSNGIVTDDSWRCRKDPSNLNKWEKASTYRRNDLNISWNQAISEIKQNAQWIWVKDLSASRVQCKRNLDTTKINMTIENENGNITKELTVKYKKRKRESFTLSENATFRIVILWENSDITVAFFHDGISKHEYWECTGNMCTSARCDGSHLNWRKAYTCGSKIDWCSIFPPNLQWIWRSRLTSNIRCRKTTDRFKYIPIRDGLTQLQAQVYCSHFYKNGTLCDFKSDADWIQVLDSIDAEPNRHYWTNRVRTNSTIMANNAGRYLNNVNRYLQKEKQECSVVEYDNKTKAIMVSQVSCCKELDFICQTTDANRTIEEDSHENYINVIITVRGAGSIITDTGSEWILNCNWDKPEYFFLPKNTQVVTIKAHTNGCGMGGILASFSNHVVTDETWLCGECNSFNSSLSGLECMKNATTFGENGTHSIPKPPGDDFSGEAANAQWIWVENVTASHVWCMKEFVTSGYKYIAVKNKLNQTDAQTYCSNNFMKFSTNGTLCSFERQSDWKDISDLINTIQYRGNNKLYWTGLKSINNKTNSYKFSDGTNAAFATGLNITGDSQGKCIVVNSSHLERLHCSQEAYFICKITINNINTPDGSKYIYIRQSLDQDDAQEYCAKNYENGTLCSFKTNHEWEDLTDTTRSDEREHDYYWTGLKRTKQNGTWYYEFSDGTCTDFAKNKAKESQALCQDDPCRCFYMHNANFRCSSCIESKYFICKVNKGNKIYR</sequence>
<dbReference type="Proteomes" id="UP001152795">
    <property type="component" value="Unassembled WGS sequence"/>
</dbReference>
<protein>
    <submittedName>
        <fullName evidence="1">Uncharacterized protein</fullName>
    </submittedName>
</protein>
<dbReference type="SMART" id="SM00034">
    <property type="entry name" value="CLECT"/>
    <property type="match status" value="2"/>
</dbReference>
<dbReference type="Gene3D" id="3.10.100.10">
    <property type="entry name" value="Mannose-Binding Protein A, subunit A"/>
    <property type="match status" value="2"/>
</dbReference>
<dbReference type="InterPro" id="IPR016187">
    <property type="entry name" value="CTDL_fold"/>
</dbReference>
<accession>A0A6S7FR15</accession>
<name>A0A6S7FR15_PARCT</name>
<evidence type="ECO:0000313" key="1">
    <source>
        <dbReference type="EMBL" id="CAB3982028.1"/>
    </source>
</evidence>
<dbReference type="CDD" id="cd00037">
    <property type="entry name" value="CLECT"/>
    <property type="match status" value="1"/>
</dbReference>
<dbReference type="PROSITE" id="PS50041">
    <property type="entry name" value="C_TYPE_LECTIN_2"/>
    <property type="match status" value="2"/>
</dbReference>
<organism evidence="1 2">
    <name type="scientific">Paramuricea clavata</name>
    <name type="common">Red gorgonian</name>
    <name type="synonym">Violescent sea-whip</name>
    <dbReference type="NCBI Taxonomy" id="317549"/>
    <lineage>
        <taxon>Eukaryota</taxon>
        <taxon>Metazoa</taxon>
        <taxon>Cnidaria</taxon>
        <taxon>Anthozoa</taxon>
        <taxon>Octocorallia</taxon>
        <taxon>Malacalcyonacea</taxon>
        <taxon>Plexauridae</taxon>
        <taxon>Paramuricea</taxon>
    </lineage>
</organism>
<gene>
    <name evidence="1" type="ORF">PACLA_8A010500</name>
</gene>
<dbReference type="SUPFAM" id="SSF56436">
    <property type="entry name" value="C-type lectin-like"/>
    <property type="match status" value="3"/>
</dbReference>
<reference evidence="1" key="1">
    <citation type="submission" date="2020-04" db="EMBL/GenBank/DDBJ databases">
        <authorList>
            <person name="Alioto T."/>
            <person name="Alioto T."/>
            <person name="Gomez Garrido J."/>
        </authorList>
    </citation>
    <scope>NUCLEOTIDE SEQUENCE</scope>
    <source>
        <strain evidence="1">A484AB</strain>
    </source>
</reference>
<keyword evidence="2" id="KW-1185">Reference proteome</keyword>
<dbReference type="OrthoDB" id="5989539at2759"/>
<dbReference type="InterPro" id="IPR016186">
    <property type="entry name" value="C-type_lectin-like/link_sf"/>
</dbReference>
<proteinExistence type="predicted"/>